<dbReference type="NCBIfam" id="TIGR01128">
    <property type="entry name" value="holA"/>
    <property type="match status" value="1"/>
</dbReference>
<evidence type="ECO:0000259" key="14">
    <source>
        <dbReference type="SMART" id="SM00382"/>
    </source>
</evidence>
<dbReference type="CDD" id="cd00009">
    <property type="entry name" value="AAA"/>
    <property type="match status" value="1"/>
</dbReference>
<keyword evidence="10" id="KW-0175">Coiled coil</keyword>
<keyword evidence="6 12" id="KW-0547">Nucleotide-binding</keyword>
<dbReference type="EC" id="2.7.7.7" evidence="12"/>
<evidence type="ECO:0000256" key="1">
    <source>
        <dbReference type="ARBA" id="ARBA00006360"/>
    </source>
</evidence>
<keyword evidence="16" id="KW-1185">Reference proteome</keyword>
<dbReference type="Gene3D" id="1.20.272.10">
    <property type="match status" value="1"/>
</dbReference>
<dbReference type="InterPro" id="IPR054506">
    <property type="entry name" value="DnaA_N-like_STI"/>
</dbReference>
<dbReference type="SMART" id="SM00382">
    <property type="entry name" value="AAA"/>
    <property type="match status" value="1"/>
</dbReference>
<evidence type="ECO:0000256" key="12">
    <source>
        <dbReference type="RuleBase" id="RU364063"/>
    </source>
</evidence>
<dbReference type="InterPro" id="IPR008921">
    <property type="entry name" value="DNA_pol3_clamp-load_cplx_C"/>
</dbReference>
<dbReference type="NCBIfam" id="NF004046">
    <property type="entry name" value="PRK05563.1"/>
    <property type="match status" value="1"/>
</dbReference>
<dbReference type="Gene3D" id="3.40.50.300">
    <property type="entry name" value="P-loop containing nucleotide triphosphate hydrolases"/>
    <property type="match status" value="1"/>
</dbReference>
<evidence type="ECO:0000256" key="2">
    <source>
        <dbReference type="ARBA" id="ARBA00022679"/>
    </source>
</evidence>
<keyword evidence="9 12" id="KW-0239">DNA-directed DNA polymerase</keyword>
<dbReference type="CDD" id="cd18137">
    <property type="entry name" value="HLD_clamp_pol_III_gamma_tau"/>
    <property type="match status" value="1"/>
</dbReference>
<feature type="domain" description="AAA+ ATPase" evidence="14">
    <location>
        <begin position="37"/>
        <end position="181"/>
    </location>
</feature>
<keyword evidence="3 12" id="KW-0548">Nucleotidyltransferase</keyword>
<accession>A0AAE4FSQ9</accession>
<dbReference type="Pfam" id="PF22608">
    <property type="entry name" value="DNAX_ATPase_lid"/>
    <property type="match status" value="1"/>
</dbReference>
<dbReference type="InterPro" id="IPR027417">
    <property type="entry name" value="P-loop_NTPase"/>
</dbReference>
<evidence type="ECO:0000256" key="9">
    <source>
        <dbReference type="ARBA" id="ARBA00022932"/>
    </source>
</evidence>
<dbReference type="NCBIfam" id="NF011510">
    <property type="entry name" value="PRK14948.1"/>
    <property type="match status" value="1"/>
</dbReference>
<evidence type="ECO:0000256" key="10">
    <source>
        <dbReference type="ARBA" id="ARBA00023054"/>
    </source>
</evidence>
<evidence type="ECO:0000256" key="3">
    <source>
        <dbReference type="ARBA" id="ARBA00022695"/>
    </source>
</evidence>
<sequence length="630" mass="68549">MSYEPLHHKYRPQTFADLVGQTAIATTLTNALHQERIAPAYLFCGPRGTGKTSSARILAKSLNCLSAPKPTHSPCGVCDVCQAITRSSALDVIEIDAASNTGVDNIRELIEKSQFAPVQCRYKVYVIDECHMLSTSAFNALLKTLEEPPDRVIFVLATTDPQRVLPTIISRCQRFDFRRIPLADMVSHLTHIAELETININPAAVNLVAQIAQGGLRDAESLLDQLSLLAGEITIERVWDLAGSVPEQDLFHLLQAIKSQHPETLLEQTRQLLERGREPLIVLQNLTGFYRDFLIAKTAPNRQDLVALTPDTWNALCEFAQSWSSQEILAGQQHLRACELQVKNTTQPRLWLEVGLLGLLSLSQTDQSSPPPAHSPRPPAQTPPIPPAVISPPPSQPVANAILPTATPPRPPVSENLPTQAPSPSPAKSPPPAPTPQAPDPPDLNLSHLWQQGIQLVQFPGTQALLSQHGQLLSCSDREIRIGLPSPGLLKLTQKYQDKIEIAFQTALGKPVKVRLEIATSSPELAQSSPAVQPRPTPPPPDPILNSRQPPAPPPENPPAPEFQLAPPAPPDALSQATQSFARFFAGEIVSPEPGSPPLVLESEPLSPDRLMPATDEPELPPELEEDLPF</sequence>
<feature type="region of interest" description="Disordered" evidence="13">
    <location>
        <begin position="523"/>
        <end position="630"/>
    </location>
</feature>
<dbReference type="Proteomes" id="UP001268256">
    <property type="component" value="Unassembled WGS sequence"/>
</dbReference>
<evidence type="ECO:0000256" key="6">
    <source>
        <dbReference type="ARBA" id="ARBA00022741"/>
    </source>
</evidence>
<evidence type="ECO:0000313" key="15">
    <source>
        <dbReference type="EMBL" id="MDS3861633.1"/>
    </source>
</evidence>
<comment type="subunit">
    <text evidence="12">DNA polymerase III contains a core (composed of alpha, epsilon and theta chains) that associates with a tau subunit. This core dimerizes to form the POLIII' complex. PolIII' associates with the gamma complex (composed of gamma, delta, delta', psi and chi chains) and with the beta chain to form the complete DNA polymerase III complex.</text>
</comment>
<dbReference type="InterPro" id="IPR045085">
    <property type="entry name" value="HLD_clamp_pol_III_gamma_tau"/>
</dbReference>
<dbReference type="SUPFAM" id="SSF52540">
    <property type="entry name" value="P-loop containing nucleoside triphosphate hydrolases"/>
    <property type="match status" value="1"/>
</dbReference>
<organism evidence="15 16">
    <name type="scientific">Pseudocalidococcus azoricus BACA0444</name>
    <dbReference type="NCBI Taxonomy" id="2918990"/>
    <lineage>
        <taxon>Bacteria</taxon>
        <taxon>Bacillati</taxon>
        <taxon>Cyanobacteriota</taxon>
        <taxon>Cyanophyceae</taxon>
        <taxon>Acaryochloridales</taxon>
        <taxon>Thermosynechococcaceae</taxon>
        <taxon>Pseudocalidococcus</taxon>
        <taxon>Pseudocalidococcus azoricus</taxon>
    </lineage>
</organism>
<dbReference type="InterPro" id="IPR050238">
    <property type="entry name" value="DNA_Rep/Repair_Clamp_Loader"/>
</dbReference>
<dbReference type="EMBL" id="JAVMIP010000014">
    <property type="protein sequence ID" value="MDS3861633.1"/>
    <property type="molecule type" value="Genomic_DNA"/>
</dbReference>
<reference evidence="16" key="1">
    <citation type="submission" date="2023-07" db="EMBL/GenBank/DDBJ databases">
        <authorList>
            <person name="Luz R."/>
            <person name="Cordeiro R."/>
            <person name="Fonseca A."/>
            <person name="Goncalves V."/>
        </authorList>
    </citation>
    <scope>NUCLEOTIDE SEQUENCE [LARGE SCALE GENOMIC DNA]</scope>
    <source>
        <strain evidence="16">BACA0444</strain>
    </source>
</reference>
<comment type="function">
    <text evidence="12">DNA polymerase III is a complex, multichain enzyme responsible for most of the replicative synthesis in bacteria. This DNA polymerase also exhibits 3' to 5' exonuclease activity.</text>
</comment>
<dbReference type="Gene3D" id="1.10.8.60">
    <property type="match status" value="1"/>
</dbReference>
<evidence type="ECO:0000256" key="8">
    <source>
        <dbReference type="ARBA" id="ARBA00022840"/>
    </source>
</evidence>
<dbReference type="InterPro" id="IPR012763">
    <property type="entry name" value="DNA_pol_III_sug/sutau_N"/>
</dbReference>
<keyword evidence="4 12" id="KW-0235">DNA replication</keyword>
<name>A0AAE4FSQ9_9CYAN</name>
<dbReference type="PRINTS" id="PR01217">
    <property type="entry name" value="PRICHEXTENSN"/>
</dbReference>
<dbReference type="PANTHER" id="PTHR11669">
    <property type="entry name" value="REPLICATION FACTOR C / DNA POLYMERASE III GAMMA-TAU SUBUNIT"/>
    <property type="match status" value="1"/>
</dbReference>
<feature type="compositionally biased region" description="Pro residues" evidence="13">
    <location>
        <begin position="369"/>
        <end position="396"/>
    </location>
</feature>
<feature type="compositionally biased region" description="Pro residues" evidence="13">
    <location>
        <begin position="421"/>
        <end position="442"/>
    </location>
</feature>
<evidence type="ECO:0000256" key="7">
    <source>
        <dbReference type="ARBA" id="ARBA00022833"/>
    </source>
</evidence>
<feature type="compositionally biased region" description="Pro residues" evidence="13">
    <location>
        <begin position="533"/>
        <end position="543"/>
    </location>
</feature>
<dbReference type="GO" id="GO:0005524">
    <property type="term" value="F:ATP binding"/>
    <property type="evidence" value="ECO:0007669"/>
    <property type="project" value="UniProtKB-KW"/>
</dbReference>
<dbReference type="SUPFAM" id="SSF48019">
    <property type="entry name" value="post-AAA+ oligomerization domain-like"/>
    <property type="match status" value="1"/>
</dbReference>
<keyword evidence="8 12" id="KW-0067">ATP-binding</keyword>
<comment type="similarity">
    <text evidence="1 12">Belongs to the DnaX/STICHEL family.</text>
</comment>
<dbReference type="GO" id="GO:0006261">
    <property type="term" value="P:DNA-templated DNA replication"/>
    <property type="evidence" value="ECO:0007669"/>
    <property type="project" value="TreeGrafter"/>
</dbReference>
<gene>
    <name evidence="12" type="primary">dnaX</name>
    <name evidence="15" type="ORF">RIF25_12535</name>
</gene>
<dbReference type="PANTHER" id="PTHR11669:SF0">
    <property type="entry name" value="PROTEIN STICHEL-LIKE 2"/>
    <property type="match status" value="1"/>
</dbReference>
<dbReference type="FunFam" id="1.10.8.60:FF:000013">
    <property type="entry name" value="DNA polymerase III subunit gamma/tau"/>
    <property type="match status" value="1"/>
</dbReference>
<evidence type="ECO:0000313" key="16">
    <source>
        <dbReference type="Proteomes" id="UP001268256"/>
    </source>
</evidence>
<protein>
    <recommendedName>
        <fullName evidence="12">DNA polymerase III subunit gamma/tau</fullName>
        <ecNumber evidence="12">2.7.7.7</ecNumber>
    </recommendedName>
</protein>
<dbReference type="Pfam" id="PF12169">
    <property type="entry name" value="DNA_pol3_gamma3"/>
    <property type="match status" value="1"/>
</dbReference>
<dbReference type="Pfam" id="PF13177">
    <property type="entry name" value="DNA_pol3_delta2"/>
    <property type="match status" value="1"/>
</dbReference>
<keyword evidence="7" id="KW-0862">Zinc</keyword>
<feature type="compositionally biased region" description="Pro residues" evidence="13">
    <location>
        <begin position="550"/>
        <end position="571"/>
    </location>
</feature>
<dbReference type="InterPro" id="IPR022754">
    <property type="entry name" value="DNA_pol_III_gamma-3"/>
</dbReference>
<dbReference type="AlphaFoldDB" id="A0AAE4FSQ9"/>
<feature type="compositionally biased region" description="Low complexity" evidence="13">
    <location>
        <begin position="590"/>
        <end position="608"/>
    </location>
</feature>
<proteinExistence type="inferred from homology"/>
<feature type="region of interest" description="Disordered" evidence="13">
    <location>
        <begin position="363"/>
        <end position="446"/>
    </location>
</feature>
<dbReference type="GO" id="GO:0003887">
    <property type="term" value="F:DNA-directed DNA polymerase activity"/>
    <property type="evidence" value="ECO:0007669"/>
    <property type="project" value="UniProtKB-KW"/>
</dbReference>
<keyword evidence="2 12" id="KW-0808">Transferase</keyword>
<dbReference type="InterPro" id="IPR005790">
    <property type="entry name" value="DNA_polIII_delta"/>
</dbReference>
<dbReference type="GO" id="GO:0003677">
    <property type="term" value="F:DNA binding"/>
    <property type="evidence" value="ECO:0007669"/>
    <property type="project" value="InterPro"/>
</dbReference>
<dbReference type="InterPro" id="IPR003593">
    <property type="entry name" value="AAA+_ATPase"/>
</dbReference>
<keyword evidence="5" id="KW-0479">Metal-binding</keyword>
<dbReference type="GO" id="GO:0046872">
    <property type="term" value="F:metal ion binding"/>
    <property type="evidence" value="ECO:0007669"/>
    <property type="project" value="UniProtKB-KW"/>
</dbReference>
<dbReference type="GO" id="GO:0009360">
    <property type="term" value="C:DNA polymerase III complex"/>
    <property type="evidence" value="ECO:0007669"/>
    <property type="project" value="InterPro"/>
</dbReference>
<dbReference type="Pfam" id="PF23007">
    <property type="entry name" value="DnaA_N-like_STI"/>
    <property type="match status" value="1"/>
</dbReference>
<dbReference type="NCBIfam" id="TIGR02397">
    <property type="entry name" value="dnaX_nterm"/>
    <property type="match status" value="1"/>
</dbReference>
<evidence type="ECO:0000256" key="11">
    <source>
        <dbReference type="ARBA" id="ARBA00049244"/>
    </source>
</evidence>
<evidence type="ECO:0000256" key="5">
    <source>
        <dbReference type="ARBA" id="ARBA00022723"/>
    </source>
</evidence>
<comment type="caution">
    <text evidence="15">The sequence shown here is derived from an EMBL/GenBank/DDBJ whole genome shotgun (WGS) entry which is preliminary data.</text>
</comment>
<evidence type="ECO:0000256" key="13">
    <source>
        <dbReference type="SAM" id="MobiDB-lite"/>
    </source>
</evidence>
<dbReference type="FunFam" id="3.40.50.300:FF:000014">
    <property type="entry name" value="DNA polymerase III subunit gamma/tau"/>
    <property type="match status" value="1"/>
</dbReference>
<feature type="compositionally biased region" description="Acidic residues" evidence="13">
    <location>
        <begin position="616"/>
        <end position="630"/>
    </location>
</feature>
<evidence type="ECO:0000256" key="4">
    <source>
        <dbReference type="ARBA" id="ARBA00022705"/>
    </source>
</evidence>
<comment type="catalytic activity">
    <reaction evidence="11 12">
        <text>DNA(n) + a 2'-deoxyribonucleoside 5'-triphosphate = DNA(n+1) + diphosphate</text>
        <dbReference type="Rhea" id="RHEA:22508"/>
        <dbReference type="Rhea" id="RHEA-COMP:17339"/>
        <dbReference type="Rhea" id="RHEA-COMP:17340"/>
        <dbReference type="ChEBI" id="CHEBI:33019"/>
        <dbReference type="ChEBI" id="CHEBI:61560"/>
        <dbReference type="ChEBI" id="CHEBI:173112"/>
        <dbReference type="EC" id="2.7.7.7"/>
    </reaction>
</comment>
<dbReference type="RefSeq" id="WP_322878867.1">
    <property type="nucleotide sequence ID" value="NZ_JAVMIP010000014.1"/>
</dbReference>